<dbReference type="AlphaFoldDB" id="E8V3P1"/>
<dbReference type="KEGG" id="tsa:AciPR4_3979"/>
<proteinExistence type="predicted"/>
<dbReference type="EMBL" id="CP002467">
    <property type="protein sequence ID" value="ADV84728.1"/>
    <property type="molecule type" value="Genomic_DNA"/>
</dbReference>
<sequence length="71" mass="7981">MSDPTWPRDEYDAYIGEISDLLADGASHNEIVAYLFQVVDKRMGMSPPVTPDDMNPTAEALLQLVRTQEVR</sequence>
<evidence type="ECO:0000313" key="1">
    <source>
        <dbReference type="EMBL" id="ADV84728.1"/>
    </source>
</evidence>
<dbReference type="STRING" id="401053.AciPR4_3979"/>
<name>E8V3P1_TERSS</name>
<accession>E8V3P1</accession>
<dbReference type="Proteomes" id="UP000006844">
    <property type="component" value="Chromosome"/>
</dbReference>
<organism evidence="1 2">
    <name type="scientific">Terriglobus saanensis (strain ATCC BAA-1853 / DSM 23119 / SP1PR4)</name>
    <dbReference type="NCBI Taxonomy" id="401053"/>
    <lineage>
        <taxon>Bacteria</taxon>
        <taxon>Pseudomonadati</taxon>
        <taxon>Acidobacteriota</taxon>
        <taxon>Terriglobia</taxon>
        <taxon>Terriglobales</taxon>
        <taxon>Acidobacteriaceae</taxon>
        <taxon>Terriglobus</taxon>
    </lineage>
</organism>
<gene>
    <name evidence="1" type="ordered locus">AciPR4_3979</name>
</gene>
<keyword evidence="2" id="KW-1185">Reference proteome</keyword>
<evidence type="ECO:0000313" key="2">
    <source>
        <dbReference type="Proteomes" id="UP000006844"/>
    </source>
</evidence>
<reference evidence="1 2" key="1">
    <citation type="journal article" date="2012" name="Stand. Genomic Sci.">
        <title>Complete genome sequence of Terriglobus saanensis type strain SP1PR4(T), an Acidobacteria from tundra soil.</title>
        <authorList>
            <person name="Rawat S.R."/>
            <person name="Mannisto M.K."/>
            <person name="Starovoytov V."/>
            <person name="Goodwin L."/>
            <person name="Nolan M."/>
            <person name="Hauser L."/>
            <person name="Land M."/>
            <person name="Davenport K.W."/>
            <person name="Woyke T."/>
            <person name="Haggblom M.M."/>
        </authorList>
    </citation>
    <scope>NUCLEOTIDE SEQUENCE</scope>
    <source>
        <strain evidence="2">ATCC BAA-1853 / DSM 23119 / SP1PR4</strain>
    </source>
</reference>
<dbReference type="HOGENOM" id="CLU_2738686_0_0_0"/>
<protein>
    <submittedName>
        <fullName evidence="1">Uncharacterized protein</fullName>
    </submittedName>
</protein>